<comment type="caution">
    <text evidence="1">The sequence shown here is derived from an EMBL/GenBank/DDBJ whole genome shotgun (WGS) entry which is preliminary data.</text>
</comment>
<accession>A0A8S3CGC2</accession>
<evidence type="ECO:0000313" key="1">
    <source>
        <dbReference type="EMBL" id="CAF4913056.1"/>
    </source>
</evidence>
<sequence length="50" mass="5430">VIPSTQTSLLSEIVTTGAPGYRSCHSSGRSQTLPPWSTTTFLQRLLHSTK</sequence>
<dbReference type="Proteomes" id="UP000681967">
    <property type="component" value="Unassembled WGS sequence"/>
</dbReference>
<reference evidence="1" key="1">
    <citation type="submission" date="2021-02" db="EMBL/GenBank/DDBJ databases">
        <authorList>
            <person name="Nowell W R."/>
        </authorList>
    </citation>
    <scope>NUCLEOTIDE SEQUENCE</scope>
</reference>
<name>A0A8S3CGC2_9BILA</name>
<dbReference type="EMBL" id="CAJOBH010171658">
    <property type="protein sequence ID" value="CAF4913056.1"/>
    <property type="molecule type" value="Genomic_DNA"/>
</dbReference>
<gene>
    <name evidence="1" type="ORF">BYL167_LOCUS52665</name>
</gene>
<organism evidence="1 2">
    <name type="scientific">Rotaria magnacalcarata</name>
    <dbReference type="NCBI Taxonomy" id="392030"/>
    <lineage>
        <taxon>Eukaryota</taxon>
        <taxon>Metazoa</taxon>
        <taxon>Spiralia</taxon>
        <taxon>Gnathifera</taxon>
        <taxon>Rotifera</taxon>
        <taxon>Eurotatoria</taxon>
        <taxon>Bdelloidea</taxon>
        <taxon>Philodinida</taxon>
        <taxon>Philodinidae</taxon>
        <taxon>Rotaria</taxon>
    </lineage>
</organism>
<feature type="non-terminal residue" evidence="1">
    <location>
        <position position="1"/>
    </location>
</feature>
<proteinExistence type="predicted"/>
<protein>
    <submittedName>
        <fullName evidence="1">Uncharacterized protein</fullName>
    </submittedName>
</protein>
<evidence type="ECO:0000313" key="2">
    <source>
        <dbReference type="Proteomes" id="UP000681967"/>
    </source>
</evidence>
<dbReference type="AlphaFoldDB" id="A0A8S3CGC2"/>